<feature type="region of interest" description="Disordered" evidence="1">
    <location>
        <begin position="64"/>
        <end position="115"/>
    </location>
</feature>
<name>A0A448Z1Y1_9STRA</name>
<feature type="region of interest" description="Disordered" evidence="1">
    <location>
        <begin position="12"/>
        <end position="46"/>
    </location>
</feature>
<protein>
    <submittedName>
        <fullName evidence="2">Uncharacterized protein</fullName>
    </submittedName>
</protein>
<dbReference type="Proteomes" id="UP000291116">
    <property type="component" value="Unassembled WGS sequence"/>
</dbReference>
<gene>
    <name evidence="2" type="ORF">PSNMU_V1.4_AUG-EV-PASAV3_0028210</name>
</gene>
<keyword evidence="3" id="KW-1185">Reference proteome</keyword>
<feature type="compositionally biased region" description="Polar residues" evidence="1">
    <location>
        <begin position="82"/>
        <end position="92"/>
    </location>
</feature>
<dbReference type="EMBL" id="CAACVS010000077">
    <property type="protein sequence ID" value="VEU36073.1"/>
    <property type="molecule type" value="Genomic_DNA"/>
</dbReference>
<evidence type="ECO:0000313" key="2">
    <source>
        <dbReference type="EMBL" id="VEU36073.1"/>
    </source>
</evidence>
<accession>A0A448Z1Y1</accession>
<organism evidence="2 3">
    <name type="scientific">Pseudo-nitzschia multistriata</name>
    <dbReference type="NCBI Taxonomy" id="183589"/>
    <lineage>
        <taxon>Eukaryota</taxon>
        <taxon>Sar</taxon>
        <taxon>Stramenopiles</taxon>
        <taxon>Ochrophyta</taxon>
        <taxon>Bacillariophyta</taxon>
        <taxon>Bacillariophyceae</taxon>
        <taxon>Bacillariophycidae</taxon>
        <taxon>Bacillariales</taxon>
        <taxon>Bacillariaceae</taxon>
        <taxon>Pseudo-nitzschia</taxon>
    </lineage>
</organism>
<reference evidence="2 3" key="1">
    <citation type="submission" date="2019-01" db="EMBL/GenBank/DDBJ databases">
        <authorList>
            <person name="Ferrante I. M."/>
        </authorList>
    </citation>
    <scope>NUCLEOTIDE SEQUENCE [LARGE SCALE GENOMIC DNA]</scope>
    <source>
        <strain evidence="2 3">B856</strain>
    </source>
</reference>
<sequence>MCRFMVRTKVKKKGSRSNLIHKASKELKSKTRQGLEVNSSPSSVSASYDIFKSKSLPEVQSFKQRRFAPSRNDNNLAFPKSKSFSSHGQNNRPLERLLMNSPKKSPTRHNGSIMHDMNFPPTVMSMVPVRDIEFQNEIFHQARPVVDTPFSDMHFTPQSNIIYDSSQESCNIDGGTNSTSHIKLGMVPLQYEQNEIHGNSQLISLNQQQQQEKLNKFQHQQQNQLCQEYQRLNFLQQQQQQLQEEEYRLLQLQMQVQNFRSSQFDHSSDNRCVVSNVNADDISNSSNAVSNRSGNRNFWDSMDNVDLDPTPILPEALSRSSSSSICTNSTVVTNRDSDNYNNFHQIPTF</sequence>
<dbReference type="AlphaFoldDB" id="A0A448Z1Y1"/>
<evidence type="ECO:0000256" key="1">
    <source>
        <dbReference type="SAM" id="MobiDB-lite"/>
    </source>
</evidence>
<proteinExistence type="predicted"/>
<evidence type="ECO:0000313" key="3">
    <source>
        <dbReference type="Proteomes" id="UP000291116"/>
    </source>
</evidence>